<dbReference type="GO" id="GO:0012505">
    <property type="term" value="C:endomembrane system"/>
    <property type="evidence" value="ECO:0007669"/>
    <property type="project" value="UniProtKB-SubCell"/>
</dbReference>
<evidence type="ECO:0000313" key="12">
    <source>
        <dbReference type="EMBL" id="KAJ4748863.1"/>
    </source>
</evidence>
<keyword evidence="5 11" id="KW-1133">Transmembrane helix</keyword>
<evidence type="ECO:0000256" key="8">
    <source>
        <dbReference type="PIRSR" id="PIRSR605150-1"/>
    </source>
</evidence>
<feature type="transmembrane region" description="Helical" evidence="11">
    <location>
        <begin position="581"/>
        <end position="600"/>
    </location>
</feature>
<feature type="binding site" evidence="10">
    <location>
        <position position="301"/>
    </location>
    <ligand>
        <name>Mn(2+)</name>
        <dbReference type="ChEBI" id="CHEBI:29035"/>
    </ligand>
</feature>
<feature type="binding site" evidence="9">
    <location>
        <position position="117"/>
    </location>
    <ligand>
        <name>UDP-alpha-D-glucose</name>
        <dbReference type="ChEBI" id="CHEBI:58885"/>
    </ligand>
</feature>
<dbReference type="SUPFAM" id="SSF53448">
    <property type="entry name" value="Nucleotide-diphospho-sugar transferases"/>
    <property type="match status" value="1"/>
</dbReference>
<feature type="transmembrane region" description="Helical" evidence="11">
    <location>
        <begin position="28"/>
        <end position="50"/>
    </location>
</feature>
<dbReference type="GO" id="GO:0030244">
    <property type="term" value="P:cellulose biosynthetic process"/>
    <property type="evidence" value="ECO:0007669"/>
    <property type="project" value="InterPro"/>
</dbReference>
<name>A0AAV8C038_9POAL</name>
<feature type="transmembrane region" description="Helical" evidence="11">
    <location>
        <begin position="541"/>
        <end position="561"/>
    </location>
</feature>
<feature type="transmembrane region" description="Helical" evidence="11">
    <location>
        <begin position="621"/>
        <end position="641"/>
    </location>
</feature>
<keyword evidence="13" id="KW-1185">Reference proteome</keyword>
<evidence type="ECO:0000313" key="13">
    <source>
        <dbReference type="Proteomes" id="UP001140206"/>
    </source>
</evidence>
<protein>
    <submittedName>
        <fullName evidence="12">Cellulose synthase family protein</fullName>
    </submittedName>
</protein>
<evidence type="ECO:0000256" key="2">
    <source>
        <dbReference type="ARBA" id="ARBA00022676"/>
    </source>
</evidence>
<evidence type="ECO:0000256" key="6">
    <source>
        <dbReference type="ARBA" id="ARBA00023136"/>
    </source>
</evidence>
<dbReference type="GO" id="GO:0071555">
    <property type="term" value="P:cell wall organization"/>
    <property type="evidence" value="ECO:0007669"/>
    <property type="project" value="UniProtKB-KW"/>
</dbReference>
<feature type="active site" evidence="8">
    <location>
        <position position="146"/>
    </location>
</feature>
<sequence length="754" mass="86203">MRDNNNNYLPMHTCRVIEPTTTINRLQFLLHLCAASVVLYYHASCLLSAIHLDRISVASVSLAFVFLADVVLFFMWVLSQGFRYRPVSRSVFPERLPDDDMLPDLDIFIMTANPDKEPTIEVMNTVLSVMALDYPSEKLHIYLSDDAGADVTLHAVKEAYSFGRFWVPFCKRFAIGVRCPEVFFDDSKINQQESEKEFVQERQKIKVMYDAFQKKVKKLKEGKDSTRGFEKTRHEHPSKIENIREVETNSTDTGDFIIPSLVYVSREKRKGVPHHFKAGALNVLLRVSGVVSNSPYILVLDCDMYSNDPSSVRQAMCFHLDSKLSPFLAFVQFPQEFYNINKDDIYCAELRIFFKTLWLGLDGLRGPVLSGTNFFVKRCALYGNKPSGTSNREEFNLEDISRLKHKFGNSNEFCLSLVEKSSYDFDEKITTYINPQKDKVLMLASLEYESDTRWGDQIGFLYSSVVEDYFTGFHLHCRGWVSTYCFPSKPAFLGNVPINFNDTLFQNKRWNAGLFEVALSRHCPLIFGISKNFNSVLQSMCYAWLAFWPVFSFPLLCYGIFPQLCFLNGISLFPEITSPWFGAFAVVFLSSCIQHLREVVRSGRNFTTWCNEQRFWMINGLTGQLFAVFNVLLKLISISAVNFDLTNKTADKAQIERYENGVFDFEGCSLMLLPATTLSLVNLGALIGGAWQMIKFKAINRLFAQFGLSCFILALSLPLIEGIIFRQDTGRVPPRLAMWSIVLSGLILFMFMFG</sequence>
<evidence type="ECO:0000256" key="1">
    <source>
        <dbReference type="ARBA" id="ARBA00004127"/>
    </source>
</evidence>
<keyword evidence="4 11" id="KW-0812">Transmembrane</keyword>
<organism evidence="12 13">
    <name type="scientific">Rhynchospora pubera</name>
    <dbReference type="NCBI Taxonomy" id="906938"/>
    <lineage>
        <taxon>Eukaryota</taxon>
        <taxon>Viridiplantae</taxon>
        <taxon>Streptophyta</taxon>
        <taxon>Embryophyta</taxon>
        <taxon>Tracheophyta</taxon>
        <taxon>Spermatophyta</taxon>
        <taxon>Magnoliopsida</taxon>
        <taxon>Liliopsida</taxon>
        <taxon>Poales</taxon>
        <taxon>Cyperaceae</taxon>
        <taxon>Cyperoideae</taxon>
        <taxon>Rhynchosporeae</taxon>
        <taxon>Rhynchospora</taxon>
    </lineage>
</organism>
<keyword evidence="2" id="KW-0328">Glycosyltransferase</keyword>
<keyword evidence="6 11" id="KW-0472">Membrane</keyword>
<evidence type="ECO:0000256" key="10">
    <source>
        <dbReference type="PIRSR" id="PIRSR605150-3"/>
    </source>
</evidence>
<evidence type="ECO:0000256" key="4">
    <source>
        <dbReference type="ARBA" id="ARBA00022692"/>
    </source>
</evidence>
<keyword evidence="3" id="KW-0808">Transferase</keyword>
<dbReference type="GO" id="GO:0071669">
    <property type="term" value="P:plant-type cell wall organization or biogenesis"/>
    <property type="evidence" value="ECO:0007669"/>
    <property type="project" value="UniProtKB-ARBA"/>
</dbReference>
<dbReference type="Proteomes" id="UP001140206">
    <property type="component" value="Chromosome 5"/>
</dbReference>
<dbReference type="Gene3D" id="3.90.550.10">
    <property type="entry name" value="Spore Coat Polysaccharide Biosynthesis Protein SpsA, Chain A"/>
    <property type="match status" value="2"/>
</dbReference>
<evidence type="ECO:0000256" key="7">
    <source>
        <dbReference type="ARBA" id="ARBA00023316"/>
    </source>
</evidence>
<comment type="caution">
    <text evidence="12">The sequence shown here is derived from an EMBL/GenBank/DDBJ whole genome shotgun (WGS) entry which is preliminary data.</text>
</comment>
<reference evidence="12" key="1">
    <citation type="submission" date="2022-08" db="EMBL/GenBank/DDBJ databases">
        <authorList>
            <person name="Marques A."/>
        </authorList>
    </citation>
    <scope>NUCLEOTIDE SEQUENCE</scope>
    <source>
        <strain evidence="12">RhyPub2mFocal</strain>
        <tissue evidence="12">Leaves</tissue>
    </source>
</reference>
<proteinExistence type="predicted"/>
<feature type="transmembrane region" description="Helical" evidence="11">
    <location>
        <begin position="670"/>
        <end position="691"/>
    </location>
</feature>
<dbReference type="EMBL" id="JAMFTS010000005">
    <property type="protein sequence ID" value="KAJ4748863.1"/>
    <property type="molecule type" value="Genomic_DNA"/>
</dbReference>
<feature type="binding site" evidence="10">
    <location>
        <position position="277"/>
    </location>
    <ligand>
        <name>Mn(2+)</name>
        <dbReference type="ChEBI" id="CHEBI:29035"/>
    </ligand>
</feature>
<feature type="active site" evidence="8">
    <location>
        <position position="468"/>
    </location>
</feature>
<evidence type="ECO:0000256" key="11">
    <source>
        <dbReference type="SAM" id="Phobius"/>
    </source>
</evidence>
<feature type="binding site" evidence="9">
    <location>
        <position position="116"/>
    </location>
    <ligand>
        <name>UDP-alpha-D-glucose</name>
        <dbReference type="ChEBI" id="CHEBI:58885"/>
    </ligand>
</feature>
<keyword evidence="7" id="KW-0961">Cell wall biogenesis/degradation</keyword>
<evidence type="ECO:0000256" key="5">
    <source>
        <dbReference type="ARBA" id="ARBA00022989"/>
    </source>
</evidence>
<dbReference type="GO" id="GO:0016020">
    <property type="term" value="C:membrane"/>
    <property type="evidence" value="ECO:0007669"/>
    <property type="project" value="InterPro"/>
</dbReference>
<feature type="transmembrane region" description="Helical" evidence="11">
    <location>
        <begin position="56"/>
        <end position="78"/>
    </location>
</feature>
<gene>
    <name evidence="12" type="ORF">LUZ62_083268</name>
</gene>
<dbReference type="Pfam" id="PF03552">
    <property type="entry name" value="Cellulose_synt"/>
    <property type="match status" value="1"/>
</dbReference>
<dbReference type="AlphaFoldDB" id="A0AAV8C038"/>
<feature type="transmembrane region" description="Helical" evidence="11">
    <location>
        <begin position="703"/>
        <end position="724"/>
    </location>
</feature>
<evidence type="ECO:0000256" key="9">
    <source>
        <dbReference type="PIRSR" id="PIRSR605150-2"/>
    </source>
</evidence>
<dbReference type="InterPro" id="IPR005150">
    <property type="entry name" value="Cellulose_synth"/>
</dbReference>
<dbReference type="PANTHER" id="PTHR13301">
    <property type="entry name" value="X-BOX TRANSCRIPTION FACTOR-RELATED"/>
    <property type="match status" value="1"/>
</dbReference>
<feature type="binding site" evidence="9">
    <location>
        <position position="146"/>
    </location>
    <ligand>
        <name>UDP-alpha-D-glucose</name>
        <dbReference type="ChEBI" id="CHEBI:58885"/>
    </ligand>
</feature>
<dbReference type="InterPro" id="IPR029044">
    <property type="entry name" value="Nucleotide-diphossugar_trans"/>
</dbReference>
<evidence type="ECO:0000256" key="3">
    <source>
        <dbReference type="ARBA" id="ARBA00022679"/>
    </source>
</evidence>
<feature type="transmembrane region" description="Helical" evidence="11">
    <location>
        <begin position="736"/>
        <end position="753"/>
    </location>
</feature>
<accession>A0AAV8C038</accession>
<dbReference type="GO" id="GO:0016760">
    <property type="term" value="F:cellulose synthase (UDP-forming) activity"/>
    <property type="evidence" value="ECO:0007669"/>
    <property type="project" value="InterPro"/>
</dbReference>
<comment type="subcellular location">
    <subcellularLocation>
        <location evidence="1">Endomembrane system</location>
        <topology evidence="1">Multi-pass membrane protein</topology>
    </subcellularLocation>
</comment>